<dbReference type="InterPro" id="IPR007065">
    <property type="entry name" value="HPP"/>
</dbReference>
<protein>
    <submittedName>
        <fullName evidence="3">HPP family protein</fullName>
    </submittedName>
</protein>
<dbReference type="EMBL" id="FMUN01000005">
    <property type="protein sequence ID" value="SCY42316.1"/>
    <property type="molecule type" value="Genomic_DNA"/>
</dbReference>
<dbReference type="InterPro" id="IPR058581">
    <property type="entry name" value="TM_HPP"/>
</dbReference>
<dbReference type="RefSeq" id="WP_054965227.1">
    <property type="nucleotide sequence ID" value="NZ_FMUN01000005.1"/>
</dbReference>
<gene>
    <name evidence="3" type="ORF">SAMN05661077_2098</name>
</gene>
<feature type="transmembrane region" description="Helical" evidence="1">
    <location>
        <begin position="64"/>
        <end position="86"/>
    </location>
</feature>
<dbReference type="OrthoDB" id="9811720at2"/>
<evidence type="ECO:0000313" key="3">
    <source>
        <dbReference type="EMBL" id="SCY42316.1"/>
    </source>
</evidence>
<reference evidence="4" key="1">
    <citation type="submission" date="2016-10" db="EMBL/GenBank/DDBJ databases">
        <authorList>
            <person name="Varghese N."/>
        </authorList>
    </citation>
    <scope>NUCLEOTIDE SEQUENCE [LARGE SCALE GENOMIC DNA]</scope>
    <source>
        <strain evidence="4">HL 19</strain>
    </source>
</reference>
<feature type="transmembrane region" description="Helical" evidence="1">
    <location>
        <begin position="32"/>
        <end position="52"/>
    </location>
</feature>
<dbReference type="PANTHER" id="PTHR33741:SF5">
    <property type="entry name" value="TRANSMEMBRANE PROTEIN DDB_G0269096-RELATED"/>
    <property type="match status" value="1"/>
</dbReference>
<feature type="transmembrane region" description="Helical" evidence="1">
    <location>
        <begin position="156"/>
        <end position="179"/>
    </location>
</feature>
<evidence type="ECO:0000256" key="1">
    <source>
        <dbReference type="SAM" id="Phobius"/>
    </source>
</evidence>
<feature type="transmembrane region" description="Helical" evidence="1">
    <location>
        <begin position="92"/>
        <end position="110"/>
    </location>
</feature>
<evidence type="ECO:0000259" key="2">
    <source>
        <dbReference type="Pfam" id="PF04982"/>
    </source>
</evidence>
<dbReference type="Proteomes" id="UP000183104">
    <property type="component" value="Unassembled WGS sequence"/>
</dbReference>
<dbReference type="PATRIC" id="fig|381306.5.peg.1165"/>
<accession>A0A0P9CDW1</accession>
<dbReference type="PANTHER" id="PTHR33741">
    <property type="entry name" value="TRANSMEMBRANE PROTEIN DDB_G0269096-RELATED"/>
    <property type="match status" value="1"/>
</dbReference>
<proteinExistence type="predicted"/>
<keyword evidence="4" id="KW-1185">Reference proteome</keyword>
<sequence length="193" mass="20597">MQGILWRKGRPFRRLLVYFLKMRGATHAPPRVPLAEIGWSWLGSFLGMALIAELHMQMVSRSDLMLLIGSFGASAVLVFGAIRSPLGQPRNLVGGHVVSALVGVACYQLLGDLPSVAIPAAVATAIAAMHATRTLHPPGGATALIAVIGSEQVHELGYLFALVPAGTGAMLMLAVGLLVNNLPKNRRYPQFWI</sequence>
<organism evidence="3 4">
    <name type="scientific">Thiohalorhabdus denitrificans</name>
    <dbReference type="NCBI Taxonomy" id="381306"/>
    <lineage>
        <taxon>Bacteria</taxon>
        <taxon>Pseudomonadati</taxon>
        <taxon>Pseudomonadota</taxon>
        <taxon>Gammaproteobacteria</taxon>
        <taxon>Thiohalorhabdales</taxon>
        <taxon>Thiohalorhabdaceae</taxon>
        <taxon>Thiohalorhabdus</taxon>
    </lineage>
</organism>
<dbReference type="STRING" id="381306.AN478_03405"/>
<keyword evidence="1" id="KW-0472">Membrane</keyword>
<dbReference type="Pfam" id="PF04982">
    <property type="entry name" value="TM_HPP"/>
    <property type="match status" value="1"/>
</dbReference>
<feature type="domain" description="HPP transmembrane region" evidence="2">
    <location>
        <begin position="29"/>
        <end position="189"/>
    </location>
</feature>
<keyword evidence="1" id="KW-1133">Transmembrane helix</keyword>
<keyword evidence="1" id="KW-0812">Transmembrane</keyword>
<dbReference type="AlphaFoldDB" id="A0A0P9CDW1"/>
<name>A0A0P9CDW1_9GAMM</name>
<evidence type="ECO:0000313" key="4">
    <source>
        <dbReference type="Proteomes" id="UP000183104"/>
    </source>
</evidence>